<accession>A0ABR4I8X7</accession>
<feature type="domain" description="Thiolase N-terminal" evidence="10">
    <location>
        <begin position="24"/>
        <end position="230"/>
    </location>
</feature>
<evidence type="ECO:0000256" key="3">
    <source>
        <dbReference type="ARBA" id="ARBA00022448"/>
    </source>
</evidence>
<comment type="subcellular location">
    <subcellularLocation>
        <location evidence="1">Peroxisome</location>
    </subcellularLocation>
</comment>
<dbReference type="InterPro" id="IPR020615">
    <property type="entry name" value="Thiolase_acyl_enz_int_AS"/>
</dbReference>
<dbReference type="Pfam" id="PF00108">
    <property type="entry name" value="Thiolase_N"/>
    <property type="match status" value="1"/>
</dbReference>
<dbReference type="Gene3D" id="3.40.47.10">
    <property type="match status" value="1"/>
</dbReference>
<dbReference type="CDD" id="cd00829">
    <property type="entry name" value="SCP-x_thiolase"/>
    <property type="match status" value="1"/>
</dbReference>
<dbReference type="PANTHER" id="PTHR42870:SF1">
    <property type="entry name" value="NON-SPECIFIC LIPID-TRANSFER PROTEIN-LIKE 2"/>
    <property type="match status" value="1"/>
</dbReference>
<dbReference type="InterPro" id="IPR055140">
    <property type="entry name" value="Thiolase_C_2"/>
</dbReference>
<keyword evidence="4" id="KW-0808">Transferase</keyword>
<evidence type="ECO:0000256" key="9">
    <source>
        <dbReference type="ARBA" id="ARBA00032316"/>
    </source>
</evidence>
<evidence type="ECO:0000313" key="12">
    <source>
        <dbReference type="EMBL" id="KAL2824200.1"/>
    </source>
</evidence>
<evidence type="ECO:0000259" key="11">
    <source>
        <dbReference type="Pfam" id="PF22691"/>
    </source>
</evidence>
<evidence type="ECO:0000313" key="13">
    <source>
        <dbReference type="Proteomes" id="UP001610446"/>
    </source>
</evidence>
<evidence type="ECO:0000256" key="4">
    <source>
        <dbReference type="ARBA" id="ARBA00022679"/>
    </source>
</evidence>
<dbReference type="NCBIfam" id="NF006102">
    <property type="entry name" value="PRK08256.1"/>
    <property type="match status" value="1"/>
</dbReference>
<protein>
    <recommendedName>
        <fullName evidence="2">propanoyl-CoA C-acyltransferase</fullName>
        <ecNumber evidence="2">2.3.1.176</ecNumber>
    </recommendedName>
    <alternativeName>
        <fullName evidence="9">Propanoyl-CoA C-acyltransferase</fullName>
    </alternativeName>
</protein>
<feature type="domain" description="Thiolase C-terminal" evidence="11">
    <location>
        <begin position="264"/>
        <end position="388"/>
    </location>
</feature>
<dbReference type="PROSITE" id="PS00098">
    <property type="entry name" value="THIOLASE_1"/>
    <property type="match status" value="1"/>
</dbReference>
<organism evidence="12 13">
    <name type="scientific">Aspergillus pseudoustus</name>
    <dbReference type="NCBI Taxonomy" id="1810923"/>
    <lineage>
        <taxon>Eukaryota</taxon>
        <taxon>Fungi</taxon>
        <taxon>Dikarya</taxon>
        <taxon>Ascomycota</taxon>
        <taxon>Pezizomycotina</taxon>
        <taxon>Eurotiomycetes</taxon>
        <taxon>Eurotiomycetidae</taxon>
        <taxon>Eurotiales</taxon>
        <taxon>Aspergillaceae</taxon>
        <taxon>Aspergillus</taxon>
        <taxon>Aspergillus subgen. Nidulantes</taxon>
    </lineage>
</organism>
<reference evidence="12 13" key="1">
    <citation type="submission" date="2024-07" db="EMBL/GenBank/DDBJ databases">
        <title>Section-level genome sequencing and comparative genomics of Aspergillus sections Usti and Cavernicolus.</title>
        <authorList>
            <consortium name="Lawrence Berkeley National Laboratory"/>
            <person name="Nybo J.L."/>
            <person name="Vesth T.C."/>
            <person name="Theobald S."/>
            <person name="Frisvad J.C."/>
            <person name="Larsen T.O."/>
            <person name="Kjaerboelling I."/>
            <person name="Rothschild-Mancinelli K."/>
            <person name="Lyhne E.K."/>
            <person name="Kogle M.E."/>
            <person name="Barry K."/>
            <person name="Clum A."/>
            <person name="Na H."/>
            <person name="Ledsgaard L."/>
            <person name="Lin J."/>
            <person name="Lipzen A."/>
            <person name="Kuo A."/>
            <person name="Riley R."/>
            <person name="Mondo S."/>
            <person name="Labutti K."/>
            <person name="Haridas S."/>
            <person name="Pangalinan J."/>
            <person name="Salamov A.A."/>
            <person name="Simmons B.A."/>
            <person name="Magnuson J.K."/>
            <person name="Chen J."/>
            <person name="Drula E."/>
            <person name="Henrissat B."/>
            <person name="Wiebenga A."/>
            <person name="Lubbers R.J."/>
            <person name="Gomes A.C."/>
            <person name="Makela M.R."/>
            <person name="Stajich J."/>
            <person name="Grigoriev I.V."/>
            <person name="Mortensen U.H."/>
            <person name="De Vries R.P."/>
            <person name="Baker S.E."/>
            <person name="Andersen M.R."/>
        </authorList>
    </citation>
    <scope>NUCLEOTIDE SEQUENCE [LARGE SCALE GENOMIC DNA]</scope>
    <source>
        <strain evidence="12 13">CBS 123904</strain>
    </source>
</reference>
<dbReference type="InterPro" id="IPR016039">
    <property type="entry name" value="Thiolase-like"/>
</dbReference>
<evidence type="ECO:0000259" key="10">
    <source>
        <dbReference type="Pfam" id="PF00108"/>
    </source>
</evidence>
<keyword evidence="13" id="KW-1185">Reference proteome</keyword>
<evidence type="ECO:0000256" key="2">
    <source>
        <dbReference type="ARBA" id="ARBA00012352"/>
    </source>
</evidence>
<keyword evidence="5" id="KW-0630">Potassium</keyword>
<dbReference type="Pfam" id="PF22691">
    <property type="entry name" value="Thiolase_C_1"/>
    <property type="match status" value="1"/>
</dbReference>
<evidence type="ECO:0000256" key="7">
    <source>
        <dbReference type="ARBA" id="ARBA00023121"/>
    </source>
</evidence>
<sequence length="465" mass="49749">MASQSEGRAYVLGVGMAAFLKPRATRMYTELAFEAGVKAMLDAHVTYDQVEAGVACYTSGPTCSGQRAFYQFGMTGIPIYNVNNACATGSTGIHMARNFVRSGIHDCVLAVGFEQMNSGPLVSSVTDRPTPFDLSMRLMRATRGADNTPKNPQMFGNAGREYMERYGATADDFAEIARISHEHSSRNPYAQFQTIYTLKQIQKAPMIYYPMTKLQCSPTSDGAAAAVIVSQRFLDARPELKDHAILIAGQALHSDSPSLYSGSAMDLVGYEMTRAATAAALAEAGATIDDIKVCELHDCFSANELISLDAMGFCPKGQAHHLIRSGNITYGGKGPIVNPSGGLISKGHPLGATGLAQCAELTWQLRGWARNGRLVNDVGVALQHNIGLGGAIVVSVYRRSDGKTNTASLATDPEIASLSGLGYNPAVEARFVTRAQAESVRSRKAPCNYALDNTLDLLEGRQGKL</sequence>
<keyword evidence="6" id="KW-0445">Lipid transport</keyword>
<dbReference type="SUPFAM" id="SSF53901">
    <property type="entry name" value="Thiolase-like"/>
    <property type="match status" value="2"/>
</dbReference>
<gene>
    <name evidence="12" type="ORF">BJY01DRAFT_263063</name>
</gene>
<comment type="caution">
    <text evidence="12">The sequence shown here is derived from an EMBL/GenBank/DDBJ whole genome shotgun (WGS) entry which is preliminary data.</text>
</comment>
<dbReference type="InterPro" id="IPR020613">
    <property type="entry name" value="Thiolase_CS"/>
</dbReference>
<dbReference type="PROSITE" id="PS00737">
    <property type="entry name" value="THIOLASE_2"/>
    <property type="match status" value="1"/>
</dbReference>
<keyword evidence="8" id="KW-0576">Peroxisome</keyword>
<dbReference type="EMBL" id="JBFXLU010000572">
    <property type="protein sequence ID" value="KAL2824200.1"/>
    <property type="molecule type" value="Genomic_DNA"/>
</dbReference>
<evidence type="ECO:0000256" key="5">
    <source>
        <dbReference type="ARBA" id="ARBA00022958"/>
    </source>
</evidence>
<dbReference type="PANTHER" id="PTHR42870">
    <property type="entry name" value="ACETYL-COA C-ACETYLTRANSFERASE"/>
    <property type="match status" value="1"/>
</dbReference>
<evidence type="ECO:0000256" key="1">
    <source>
        <dbReference type="ARBA" id="ARBA00004275"/>
    </source>
</evidence>
<name>A0ABR4I8X7_9EURO</name>
<dbReference type="EC" id="2.3.1.176" evidence="2"/>
<proteinExistence type="predicted"/>
<keyword evidence="3" id="KW-0813">Transport</keyword>
<keyword evidence="7" id="KW-0446">Lipid-binding</keyword>
<evidence type="ECO:0000256" key="8">
    <source>
        <dbReference type="ARBA" id="ARBA00023140"/>
    </source>
</evidence>
<evidence type="ECO:0000256" key="6">
    <source>
        <dbReference type="ARBA" id="ARBA00023055"/>
    </source>
</evidence>
<dbReference type="Proteomes" id="UP001610446">
    <property type="component" value="Unassembled WGS sequence"/>
</dbReference>
<dbReference type="InterPro" id="IPR020616">
    <property type="entry name" value="Thiolase_N"/>
</dbReference>